<dbReference type="EMBL" id="JADLQN010000002">
    <property type="protein sequence ID" value="MBF6355815.1"/>
    <property type="molecule type" value="Genomic_DNA"/>
</dbReference>
<evidence type="ECO:0000256" key="1">
    <source>
        <dbReference type="SAM" id="Phobius"/>
    </source>
</evidence>
<feature type="transmembrane region" description="Helical" evidence="1">
    <location>
        <begin position="28"/>
        <end position="53"/>
    </location>
</feature>
<sequence>MTRFLAVLAGALLSGGVALLYAPAALPALILVVLGWWFRAAAVAAVLLALAVLTLADVGAVESAALGLVATAYLLNAATVSAPSGVVPTTLPSALGAIGFTACATAAALLPVHLAWAPALAPIVVIALYYSVVQSLAPRRRPTPQQVDPALG</sequence>
<name>A0ABS0DBH3_9NOCA</name>
<keyword evidence="1" id="KW-0812">Transmembrane</keyword>
<dbReference type="Proteomes" id="UP000707731">
    <property type="component" value="Unassembled WGS sequence"/>
</dbReference>
<comment type="caution">
    <text evidence="2">The sequence shown here is derived from an EMBL/GenBank/DDBJ whole genome shotgun (WGS) entry which is preliminary data.</text>
</comment>
<proteinExistence type="predicted"/>
<feature type="transmembrane region" description="Helical" evidence="1">
    <location>
        <begin position="98"/>
        <end position="131"/>
    </location>
</feature>
<keyword evidence="1" id="KW-0472">Membrane</keyword>
<evidence type="ECO:0000313" key="2">
    <source>
        <dbReference type="EMBL" id="MBF6355815.1"/>
    </source>
</evidence>
<gene>
    <name evidence="2" type="ORF">IU449_14870</name>
</gene>
<evidence type="ECO:0008006" key="4">
    <source>
        <dbReference type="Google" id="ProtNLM"/>
    </source>
</evidence>
<keyword evidence="1" id="KW-1133">Transmembrane helix</keyword>
<evidence type="ECO:0000313" key="3">
    <source>
        <dbReference type="Proteomes" id="UP000707731"/>
    </source>
</evidence>
<protein>
    <recommendedName>
        <fullName evidence="4">Integral membrane protein</fullName>
    </recommendedName>
</protein>
<dbReference type="RefSeq" id="WP_195002704.1">
    <property type="nucleotide sequence ID" value="NZ_JADLQN010000002.1"/>
</dbReference>
<reference evidence="2 3" key="1">
    <citation type="submission" date="2020-10" db="EMBL/GenBank/DDBJ databases">
        <title>Identification of Nocardia species via Next-generation sequencing and recognition of intraspecies genetic diversity.</title>
        <authorList>
            <person name="Li P."/>
            <person name="Li P."/>
            <person name="Lu B."/>
        </authorList>
    </citation>
    <scope>NUCLEOTIDE SEQUENCE [LARGE SCALE GENOMIC DNA]</scope>
    <source>
        <strain evidence="2 3">BJ06-0143</strain>
    </source>
</reference>
<keyword evidence="3" id="KW-1185">Reference proteome</keyword>
<feature type="transmembrane region" description="Helical" evidence="1">
    <location>
        <begin position="65"/>
        <end position="86"/>
    </location>
</feature>
<organism evidence="2 3">
    <name type="scientific">Nocardia higoensis</name>
    <dbReference type="NCBI Taxonomy" id="228599"/>
    <lineage>
        <taxon>Bacteria</taxon>
        <taxon>Bacillati</taxon>
        <taxon>Actinomycetota</taxon>
        <taxon>Actinomycetes</taxon>
        <taxon>Mycobacteriales</taxon>
        <taxon>Nocardiaceae</taxon>
        <taxon>Nocardia</taxon>
    </lineage>
</organism>
<accession>A0ABS0DBH3</accession>